<reference evidence="1 2" key="1">
    <citation type="submission" date="2018-02" db="EMBL/GenBank/DDBJ databases">
        <title>Genome sequence of the basidiomycete white-rot fungus Phlebia centrifuga.</title>
        <authorList>
            <person name="Granchi Z."/>
            <person name="Peng M."/>
            <person name="de Vries R.P."/>
            <person name="Hilden K."/>
            <person name="Makela M.R."/>
            <person name="Grigoriev I."/>
            <person name="Riley R."/>
        </authorList>
    </citation>
    <scope>NUCLEOTIDE SEQUENCE [LARGE SCALE GENOMIC DNA]</scope>
    <source>
        <strain evidence="1 2">FBCC195</strain>
    </source>
</reference>
<dbReference type="AlphaFoldDB" id="A0A2R6P253"/>
<gene>
    <name evidence="1" type="ORF">PHLCEN_2v5536</name>
</gene>
<sequence>MDTKDLTFAFGDRFGSDLEKHIPRMHLQYTALVNVNLRVDFISVTFQYAMLADPSLRGVRQDIKNWSGWKVDSG</sequence>
<comment type="caution">
    <text evidence="1">The sequence shown here is derived from an EMBL/GenBank/DDBJ whole genome shotgun (WGS) entry which is preliminary data.</text>
</comment>
<keyword evidence="2" id="KW-1185">Reference proteome</keyword>
<dbReference type="Proteomes" id="UP000186601">
    <property type="component" value="Unassembled WGS sequence"/>
</dbReference>
<name>A0A2R6P253_9APHY</name>
<organism evidence="1 2">
    <name type="scientific">Hermanssonia centrifuga</name>
    <dbReference type="NCBI Taxonomy" id="98765"/>
    <lineage>
        <taxon>Eukaryota</taxon>
        <taxon>Fungi</taxon>
        <taxon>Dikarya</taxon>
        <taxon>Basidiomycota</taxon>
        <taxon>Agaricomycotina</taxon>
        <taxon>Agaricomycetes</taxon>
        <taxon>Polyporales</taxon>
        <taxon>Meruliaceae</taxon>
        <taxon>Hermanssonia</taxon>
    </lineage>
</organism>
<dbReference type="EMBL" id="MLYV02000543">
    <property type="protein sequence ID" value="PSR84086.1"/>
    <property type="molecule type" value="Genomic_DNA"/>
</dbReference>
<protein>
    <submittedName>
        <fullName evidence="1">Uncharacterized protein</fullName>
    </submittedName>
</protein>
<accession>A0A2R6P253</accession>
<evidence type="ECO:0000313" key="2">
    <source>
        <dbReference type="Proteomes" id="UP000186601"/>
    </source>
</evidence>
<proteinExistence type="predicted"/>
<evidence type="ECO:0000313" key="1">
    <source>
        <dbReference type="EMBL" id="PSR84086.1"/>
    </source>
</evidence>